<dbReference type="InterPro" id="IPR011250">
    <property type="entry name" value="OMP/PagP_B-barrel"/>
</dbReference>
<gene>
    <name evidence="4" type="ORF">GCM10011383_29700</name>
</gene>
<reference evidence="5" key="1">
    <citation type="journal article" date="2019" name="Int. J. Syst. Evol. Microbiol.">
        <title>The Global Catalogue of Microorganisms (GCM) 10K type strain sequencing project: providing services to taxonomists for standard genome sequencing and annotation.</title>
        <authorList>
            <consortium name="The Broad Institute Genomics Platform"/>
            <consortium name="The Broad Institute Genome Sequencing Center for Infectious Disease"/>
            <person name="Wu L."/>
            <person name="Ma J."/>
        </authorList>
    </citation>
    <scope>NUCLEOTIDE SEQUENCE [LARGE SCALE GENOMIC DNA]</scope>
    <source>
        <strain evidence="5">CGMCC 1.15197</strain>
    </source>
</reference>
<comment type="caution">
    <text evidence="4">The sequence shown here is derived from an EMBL/GenBank/DDBJ whole genome shotgun (WGS) entry which is preliminary data.</text>
</comment>
<keyword evidence="5" id="KW-1185">Reference proteome</keyword>
<dbReference type="Gene3D" id="2.40.160.20">
    <property type="match status" value="1"/>
</dbReference>
<sequence>MMIKRYTSLLLTLPLCALLASSLQAQNFSKHNRYRTVGLSLNALNYFGDVVPDVRMSSLRLGSTRPGVSLSATQRFTPRLSGRAMLTYGRIVGRDSKSASDNDAGAPLRYERNINFRNNLLELSAVGVFDLVENRGDYLHRPDFVPYVFAGVAVFHHNPKGLVGGGSIPQGLSEGSYIALQPLRTEGQSTGYQRTQFALPFGGGVRYRLTKELDLGLEIGWRRTSTDYLDDVGGLYTDVSNLTSPAARYFGHDVTRGNIDGFAAPAQVRGVGRHNDWYLVTGLTVQYLIPQAMSGLKFR</sequence>
<evidence type="ECO:0000313" key="4">
    <source>
        <dbReference type="EMBL" id="GGF16359.1"/>
    </source>
</evidence>
<dbReference type="EMBL" id="BMHT01000005">
    <property type="protein sequence ID" value="GGF16359.1"/>
    <property type="molecule type" value="Genomic_DNA"/>
</dbReference>
<dbReference type="RefSeq" id="WP_188814808.1">
    <property type="nucleotide sequence ID" value="NZ_BMHT01000005.1"/>
</dbReference>
<feature type="signal peptide" evidence="2">
    <location>
        <begin position="1"/>
        <end position="25"/>
    </location>
</feature>
<dbReference type="Pfam" id="PF13505">
    <property type="entry name" value="OMP_b-brl"/>
    <property type="match status" value="1"/>
</dbReference>
<evidence type="ECO:0000256" key="1">
    <source>
        <dbReference type="ARBA" id="ARBA00022729"/>
    </source>
</evidence>
<proteinExistence type="predicted"/>
<accession>A0ABQ1UEY9</accession>
<protein>
    <recommendedName>
        <fullName evidence="3">Outer membrane protein beta-barrel domain-containing protein</fullName>
    </recommendedName>
</protein>
<feature type="chain" id="PRO_5046181226" description="Outer membrane protein beta-barrel domain-containing protein" evidence="2">
    <location>
        <begin position="26"/>
        <end position="299"/>
    </location>
</feature>
<organism evidence="4 5">
    <name type="scientific">Hymenobacter cavernae</name>
    <dbReference type="NCBI Taxonomy" id="2044852"/>
    <lineage>
        <taxon>Bacteria</taxon>
        <taxon>Pseudomonadati</taxon>
        <taxon>Bacteroidota</taxon>
        <taxon>Cytophagia</taxon>
        <taxon>Cytophagales</taxon>
        <taxon>Hymenobacteraceae</taxon>
        <taxon>Hymenobacter</taxon>
    </lineage>
</organism>
<feature type="domain" description="Outer membrane protein beta-barrel" evidence="3">
    <location>
        <begin position="15"/>
        <end position="227"/>
    </location>
</feature>
<dbReference type="SUPFAM" id="SSF56925">
    <property type="entry name" value="OMPA-like"/>
    <property type="match status" value="1"/>
</dbReference>
<evidence type="ECO:0000313" key="5">
    <source>
        <dbReference type="Proteomes" id="UP000632273"/>
    </source>
</evidence>
<evidence type="ECO:0000256" key="2">
    <source>
        <dbReference type="SAM" id="SignalP"/>
    </source>
</evidence>
<dbReference type="Proteomes" id="UP000632273">
    <property type="component" value="Unassembled WGS sequence"/>
</dbReference>
<keyword evidence="1 2" id="KW-0732">Signal</keyword>
<dbReference type="InterPro" id="IPR027385">
    <property type="entry name" value="Beta-barrel_OMP"/>
</dbReference>
<evidence type="ECO:0000259" key="3">
    <source>
        <dbReference type="Pfam" id="PF13505"/>
    </source>
</evidence>
<name>A0ABQ1UEY9_9BACT</name>